<proteinExistence type="predicted"/>
<name>A0A1H8S0N9_9BACI</name>
<accession>A0A1H8S0N9</accession>
<evidence type="ECO:0000313" key="3">
    <source>
        <dbReference type="Proteomes" id="UP000199300"/>
    </source>
</evidence>
<evidence type="ECO:0000313" key="2">
    <source>
        <dbReference type="EMBL" id="SEO72162.1"/>
    </source>
</evidence>
<feature type="transmembrane region" description="Helical" evidence="1">
    <location>
        <begin position="45"/>
        <end position="63"/>
    </location>
</feature>
<keyword evidence="3" id="KW-1185">Reference proteome</keyword>
<dbReference type="PANTHER" id="PTHR37304:SF1">
    <property type="entry name" value="MEMBRANE PROTEIN"/>
    <property type="match status" value="1"/>
</dbReference>
<dbReference type="Proteomes" id="UP000199300">
    <property type="component" value="Unassembled WGS sequence"/>
</dbReference>
<protein>
    <recommendedName>
        <fullName evidence="4">DUF378 domain-containing protein</fullName>
    </recommendedName>
</protein>
<dbReference type="PANTHER" id="PTHR37304">
    <property type="entry name" value="MEMBRANE PROTEIN-RELATED"/>
    <property type="match status" value="1"/>
</dbReference>
<dbReference type="OrthoDB" id="9812136at2"/>
<keyword evidence="1" id="KW-0472">Membrane</keyword>
<dbReference type="RefSeq" id="WP_091499537.1">
    <property type="nucleotide sequence ID" value="NZ_FODJ01000011.1"/>
</dbReference>
<dbReference type="Pfam" id="PF04070">
    <property type="entry name" value="DUF378"/>
    <property type="match status" value="1"/>
</dbReference>
<evidence type="ECO:0000256" key="1">
    <source>
        <dbReference type="SAM" id="Phobius"/>
    </source>
</evidence>
<keyword evidence="1" id="KW-1133">Transmembrane helix</keyword>
<keyword evidence="1" id="KW-0812">Transmembrane</keyword>
<reference evidence="2 3" key="1">
    <citation type="submission" date="2016-10" db="EMBL/GenBank/DDBJ databases">
        <authorList>
            <person name="de Groot N.N."/>
        </authorList>
    </citation>
    <scope>NUCLEOTIDE SEQUENCE [LARGE SCALE GENOMIC DNA]</scope>
    <source>
        <strain evidence="2 3">CGMCC 1.10434</strain>
    </source>
</reference>
<gene>
    <name evidence="2" type="ORF">SAMN04488134_111110</name>
</gene>
<sequence>MNALERIALVLVIIGAINWGLIGLLEFDLVATIFGGGSQAGVFARIIYALVGISGLVSLSILFKPNHEVEENHHYQPQS</sequence>
<dbReference type="EMBL" id="FODJ01000011">
    <property type="protein sequence ID" value="SEO72162.1"/>
    <property type="molecule type" value="Genomic_DNA"/>
</dbReference>
<evidence type="ECO:0008006" key="4">
    <source>
        <dbReference type="Google" id="ProtNLM"/>
    </source>
</evidence>
<feature type="transmembrane region" description="Helical" evidence="1">
    <location>
        <begin position="7"/>
        <end position="25"/>
    </location>
</feature>
<organism evidence="2 3">
    <name type="scientific">Amphibacillus marinus</name>
    <dbReference type="NCBI Taxonomy" id="872970"/>
    <lineage>
        <taxon>Bacteria</taxon>
        <taxon>Bacillati</taxon>
        <taxon>Bacillota</taxon>
        <taxon>Bacilli</taxon>
        <taxon>Bacillales</taxon>
        <taxon>Bacillaceae</taxon>
        <taxon>Amphibacillus</taxon>
    </lineage>
</organism>
<dbReference type="InterPro" id="IPR007211">
    <property type="entry name" value="DUF378"/>
</dbReference>
<dbReference type="STRING" id="872970.SAMN04488134_111110"/>
<dbReference type="AlphaFoldDB" id="A0A1H8S0N9"/>